<dbReference type="EMBL" id="KN834785">
    <property type="protein sequence ID" value="KIK58380.1"/>
    <property type="molecule type" value="Genomic_DNA"/>
</dbReference>
<dbReference type="HOGENOM" id="CLU_1489189_0_0_1"/>
<gene>
    <name evidence="2" type="ORF">GYMLUDRAFT_45286</name>
</gene>
<dbReference type="OrthoDB" id="10644618at2759"/>
<accession>A0A0D0B4W5</accession>
<reference evidence="2 3" key="1">
    <citation type="submission" date="2014-04" db="EMBL/GenBank/DDBJ databases">
        <title>Evolutionary Origins and Diversification of the Mycorrhizal Mutualists.</title>
        <authorList>
            <consortium name="DOE Joint Genome Institute"/>
            <consortium name="Mycorrhizal Genomics Consortium"/>
            <person name="Kohler A."/>
            <person name="Kuo A."/>
            <person name="Nagy L.G."/>
            <person name="Floudas D."/>
            <person name="Copeland A."/>
            <person name="Barry K.W."/>
            <person name="Cichocki N."/>
            <person name="Veneault-Fourrey C."/>
            <person name="LaButti K."/>
            <person name="Lindquist E.A."/>
            <person name="Lipzen A."/>
            <person name="Lundell T."/>
            <person name="Morin E."/>
            <person name="Murat C."/>
            <person name="Riley R."/>
            <person name="Ohm R."/>
            <person name="Sun H."/>
            <person name="Tunlid A."/>
            <person name="Henrissat B."/>
            <person name="Grigoriev I.V."/>
            <person name="Hibbett D.S."/>
            <person name="Martin F."/>
        </authorList>
    </citation>
    <scope>NUCLEOTIDE SEQUENCE [LARGE SCALE GENOMIC DNA]</scope>
    <source>
        <strain evidence="2 3">FD-317 M1</strain>
    </source>
</reference>
<name>A0A0D0B4W5_9AGAR</name>
<organism evidence="2 3">
    <name type="scientific">Collybiopsis luxurians FD-317 M1</name>
    <dbReference type="NCBI Taxonomy" id="944289"/>
    <lineage>
        <taxon>Eukaryota</taxon>
        <taxon>Fungi</taxon>
        <taxon>Dikarya</taxon>
        <taxon>Basidiomycota</taxon>
        <taxon>Agaricomycotina</taxon>
        <taxon>Agaricomycetes</taxon>
        <taxon>Agaricomycetidae</taxon>
        <taxon>Agaricales</taxon>
        <taxon>Marasmiineae</taxon>
        <taxon>Omphalotaceae</taxon>
        <taxon>Collybiopsis</taxon>
        <taxon>Collybiopsis luxurians</taxon>
    </lineage>
</organism>
<feature type="region of interest" description="Disordered" evidence="1">
    <location>
        <begin position="109"/>
        <end position="132"/>
    </location>
</feature>
<evidence type="ECO:0000313" key="3">
    <source>
        <dbReference type="Proteomes" id="UP000053593"/>
    </source>
</evidence>
<sequence>MEYFSSSGSLERFCAQSLGPYSTTRISFFLAQLNAQSEFVIPKERWRECILTLSQDNFKYDGAGYYFSKQQLINNLPKFKTFIENGCNGPMPGDDDYDPLPEFVLPARPDSEMASEGNDEIPGESKLEPEDSEAMGWWSRVRSILPRLMQTMKFFQKPVQGGDIEKAVVPDQSAANESEGV</sequence>
<protein>
    <submittedName>
        <fullName evidence="2">Uncharacterized protein</fullName>
    </submittedName>
</protein>
<dbReference type="Proteomes" id="UP000053593">
    <property type="component" value="Unassembled WGS sequence"/>
</dbReference>
<evidence type="ECO:0000256" key="1">
    <source>
        <dbReference type="SAM" id="MobiDB-lite"/>
    </source>
</evidence>
<evidence type="ECO:0000313" key="2">
    <source>
        <dbReference type="EMBL" id="KIK58380.1"/>
    </source>
</evidence>
<keyword evidence="3" id="KW-1185">Reference proteome</keyword>
<dbReference type="AlphaFoldDB" id="A0A0D0B4W5"/>
<proteinExistence type="predicted"/>